<keyword evidence="2" id="KW-1185">Reference proteome</keyword>
<proteinExistence type="predicted"/>
<reference evidence="2" key="1">
    <citation type="journal article" date="2019" name="Int. J. Syst. Evol. Microbiol.">
        <title>The Global Catalogue of Microorganisms (GCM) 10K type strain sequencing project: providing services to taxonomists for standard genome sequencing and annotation.</title>
        <authorList>
            <consortium name="The Broad Institute Genomics Platform"/>
            <consortium name="The Broad Institute Genome Sequencing Center for Infectious Disease"/>
            <person name="Wu L."/>
            <person name="Ma J."/>
        </authorList>
    </citation>
    <scope>NUCLEOTIDE SEQUENCE [LARGE SCALE GENOMIC DNA]</scope>
    <source>
        <strain evidence="2">JCM 17027</strain>
    </source>
</reference>
<organism evidence="1 2">
    <name type="scientific">Streptomyces marokkonensis</name>
    <dbReference type="NCBI Taxonomy" id="324855"/>
    <lineage>
        <taxon>Bacteria</taxon>
        <taxon>Bacillati</taxon>
        <taxon>Actinomycetota</taxon>
        <taxon>Actinomycetes</taxon>
        <taxon>Kitasatosporales</taxon>
        <taxon>Streptomycetaceae</taxon>
        <taxon>Streptomyces</taxon>
    </lineage>
</organism>
<dbReference type="RefSeq" id="WP_345589115.1">
    <property type="nucleotide sequence ID" value="NZ_BAABCQ010000009.1"/>
</dbReference>
<comment type="caution">
    <text evidence="1">The sequence shown here is derived from an EMBL/GenBank/DDBJ whole genome shotgun (WGS) entry which is preliminary data.</text>
</comment>
<evidence type="ECO:0000313" key="1">
    <source>
        <dbReference type="EMBL" id="GAA3956783.1"/>
    </source>
</evidence>
<dbReference type="EMBL" id="BAABCQ010000009">
    <property type="protein sequence ID" value="GAA3956783.1"/>
    <property type="molecule type" value="Genomic_DNA"/>
</dbReference>
<gene>
    <name evidence="1" type="ORF">GCM10022384_07380</name>
</gene>
<sequence length="54" mass="6003">MAEQPITPDAAIENAARLLRAAELETNLALMERLDELATSWLSLAHLLMEREAV</sequence>
<protein>
    <submittedName>
        <fullName evidence="1">Uncharacterized protein</fullName>
    </submittedName>
</protein>
<dbReference type="Proteomes" id="UP001500034">
    <property type="component" value="Unassembled WGS sequence"/>
</dbReference>
<evidence type="ECO:0000313" key="2">
    <source>
        <dbReference type="Proteomes" id="UP001500034"/>
    </source>
</evidence>
<accession>A0ABP7P013</accession>
<name>A0ABP7P013_9ACTN</name>